<evidence type="ECO:0000313" key="5">
    <source>
        <dbReference type="Proteomes" id="UP000831113"/>
    </source>
</evidence>
<dbReference type="InterPro" id="IPR039329">
    <property type="entry name" value="SIAE"/>
</dbReference>
<dbReference type="Proteomes" id="UP000831113">
    <property type="component" value="Plasmid unnamed2"/>
</dbReference>
<dbReference type="Gene3D" id="3.40.50.1110">
    <property type="entry name" value="SGNH hydrolase"/>
    <property type="match status" value="1"/>
</dbReference>
<evidence type="ECO:0000256" key="2">
    <source>
        <dbReference type="SAM" id="SignalP"/>
    </source>
</evidence>
<protein>
    <submittedName>
        <fullName evidence="4">Sialate O-acetylesterase</fullName>
    </submittedName>
</protein>
<sequence length="527" mass="58188">MPNKQCLSITHKAWQRLGWSLLGWLFCLPALAQQAASTLKLAEVWQSGMVIQRNQPITLWGKGVPGAQVRATFHSEQRTATIQLDSTWTIGLTARPASTTPSSMQVESRAERIVLQDVLLGDVWLCAGQSNMAFPLVSDQFAKQILPQVHNPLLRLFNQLPTLSTYKDPYKLTELDRLTPAKFYRAARWQKADSVSARAFSAVGYYAGQLVQQQTGIPIGLIHVAIGGSPAEAWLRPLPAPQPPVAKAIFAGNWFINPALEPWCIQRGHENLDSLLRQGAAVPRDSLGYNHPFKPGFLYEAAMQPLLQLGLTGILWYQGESNALSLARVEQHEQLFPQLVAGWRAAWRRPDLPVYTCQLSSIGTEKGYKSENWPLFRDGQRRLAATLPHVGMAVTSDVGHPWDVHPTNKKVVGERLARVMLTQTYCKSLLVAPLPGRVRRHKDGWVLQMAHAGAGLRTADGQVVRGFAVGDATGPQADLSAQLQGKQVILTGVSKGQYLYYGWQPFTTANVVNSDALPLTTFRLPLP</sequence>
<dbReference type="PANTHER" id="PTHR22901:SF0">
    <property type="entry name" value="SIALATE O-ACETYLESTERASE"/>
    <property type="match status" value="1"/>
</dbReference>
<feature type="domain" description="Sialate O-acetylesterase" evidence="3">
    <location>
        <begin position="122"/>
        <end position="236"/>
    </location>
</feature>
<dbReference type="RefSeq" id="WP_243803242.1">
    <property type="nucleotide sequence ID" value="NZ_CP094671.1"/>
</dbReference>
<proteinExistence type="predicted"/>
<organism evidence="4 5">
    <name type="scientific">Hymenobacter tibetensis</name>
    <dbReference type="NCBI Taxonomy" id="497967"/>
    <lineage>
        <taxon>Bacteria</taxon>
        <taxon>Pseudomonadati</taxon>
        <taxon>Bacteroidota</taxon>
        <taxon>Cytophagia</taxon>
        <taxon>Cytophagales</taxon>
        <taxon>Hymenobacteraceae</taxon>
        <taxon>Hymenobacter</taxon>
    </lineage>
</organism>
<dbReference type="Pfam" id="PF03629">
    <property type="entry name" value="SASA"/>
    <property type="match status" value="2"/>
</dbReference>
<dbReference type="InterPro" id="IPR036514">
    <property type="entry name" value="SGNH_hydro_sf"/>
</dbReference>
<geneLocation type="plasmid" evidence="4 5">
    <name>unnamed2</name>
</geneLocation>
<feature type="chain" id="PRO_5047311729" evidence="2">
    <location>
        <begin position="33"/>
        <end position="527"/>
    </location>
</feature>
<accession>A0ABY4D772</accession>
<dbReference type="SUPFAM" id="SSF52266">
    <property type="entry name" value="SGNH hydrolase"/>
    <property type="match status" value="1"/>
</dbReference>
<gene>
    <name evidence="4" type="ORF">MTX78_23710</name>
</gene>
<feature type="domain" description="Sialate O-acetylesterase" evidence="3">
    <location>
        <begin position="310"/>
        <end position="421"/>
    </location>
</feature>
<dbReference type="EMBL" id="CP094671">
    <property type="protein sequence ID" value="UOG77445.1"/>
    <property type="molecule type" value="Genomic_DNA"/>
</dbReference>
<feature type="signal peptide" evidence="2">
    <location>
        <begin position="1"/>
        <end position="32"/>
    </location>
</feature>
<keyword evidence="1" id="KW-0378">Hydrolase</keyword>
<evidence type="ECO:0000259" key="3">
    <source>
        <dbReference type="Pfam" id="PF03629"/>
    </source>
</evidence>
<keyword evidence="5" id="KW-1185">Reference proteome</keyword>
<name>A0ABY4D772_9BACT</name>
<dbReference type="InterPro" id="IPR005181">
    <property type="entry name" value="SASA"/>
</dbReference>
<reference evidence="4 5" key="1">
    <citation type="submission" date="2022-03" db="EMBL/GenBank/DDBJ databases">
        <title>Hymenobactersp. isolated from the air.</title>
        <authorList>
            <person name="Won M."/>
            <person name="Kwon S.-W."/>
        </authorList>
    </citation>
    <scope>NUCLEOTIDE SEQUENCE [LARGE SCALE GENOMIC DNA]</scope>
    <source>
        <strain evidence="4 5">KACC 21982</strain>
        <plasmid evidence="4 5">unnamed2</plasmid>
    </source>
</reference>
<keyword evidence="4" id="KW-0614">Plasmid</keyword>
<evidence type="ECO:0000256" key="1">
    <source>
        <dbReference type="ARBA" id="ARBA00022801"/>
    </source>
</evidence>
<keyword evidence="2" id="KW-0732">Signal</keyword>
<evidence type="ECO:0000313" key="4">
    <source>
        <dbReference type="EMBL" id="UOG77445.1"/>
    </source>
</evidence>
<dbReference type="PANTHER" id="PTHR22901">
    <property type="entry name" value="SIALATE O-ACETYLESTERASE"/>
    <property type="match status" value="1"/>
</dbReference>